<evidence type="ECO:0000259" key="4">
    <source>
        <dbReference type="PROSITE" id="PS50290"/>
    </source>
</evidence>
<dbReference type="Proteomes" id="UP001516400">
    <property type="component" value="Unassembled WGS sequence"/>
</dbReference>
<dbReference type="PANTHER" id="PTHR10048:SF14">
    <property type="entry name" value="LD28067P"/>
    <property type="match status" value="1"/>
</dbReference>
<dbReference type="PANTHER" id="PTHR10048">
    <property type="entry name" value="PHOSPHATIDYLINOSITOL KINASE"/>
    <property type="match status" value="1"/>
</dbReference>
<dbReference type="Gene3D" id="1.10.1070.11">
    <property type="entry name" value="Phosphatidylinositol 3-/4-kinase, catalytic domain"/>
    <property type="match status" value="1"/>
</dbReference>
<accession>A0ABD2NLM3</accession>
<reference evidence="5 6" key="1">
    <citation type="journal article" date="2021" name="BMC Biol.">
        <title>Horizontally acquired antibacterial genes associated with adaptive radiation of ladybird beetles.</title>
        <authorList>
            <person name="Li H.S."/>
            <person name="Tang X.F."/>
            <person name="Huang Y.H."/>
            <person name="Xu Z.Y."/>
            <person name="Chen M.L."/>
            <person name="Du X.Y."/>
            <person name="Qiu B.Y."/>
            <person name="Chen P.T."/>
            <person name="Zhang W."/>
            <person name="Slipinski A."/>
            <person name="Escalona H.E."/>
            <person name="Waterhouse R.M."/>
            <person name="Zwick A."/>
            <person name="Pang H."/>
        </authorList>
    </citation>
    <scope>NUCLEOTIDE SEQUENCE [LARGE SCALE GENOMIC DNA]</scope>
    <source>
        <strain evidence="5">SYSU2018</strain>
    </source>
</reference>
<evidence type="ECO:0000256" key="2">
    <source>
        <dbReference type="ARBA" id="ARBA00022777"/>
    </source>
</evidence>
<evidence type="ECO:0000259" key="3">
    <source>
        <dbReference type="PROSITE" id="PS50195"/>
    </source>
</evidence>
<dbReference type="SUPFAM" id="SSF56112">
    <property type="entry name" value="Protein kinase-like (PK-like)"/>
    <property type="match status" value="1"/>
</dbReference>
<dbReference type="InterPro" id="IPR036940">
    <property type="entry name" value="PI3/4_kinase_cat_sf"/>
</dbReference>
<comment type="caution">
    <text evidence="5">The sequence shown here is derived from an EMBL/GenBank/DDBJ whole genome shotgun (WGS) entry which is preliminary data.</text>
</comment>
<sequence>MLKKSGHLFHIDFGKFLGDAQMFGNFKRDRAPFVLTSDMAYVINGGDRPSEKFHHFVDLCCQAFNIVRANGNLILYIFTLMMSSGMCGVTTEAVSYLHNALLPRMSNPEAAAYFARLIESSLKSWFTQFNFFLHNLAQLKFTGEHNDGSLLTFVPKTYTMETDGQLRHVEVVNYKKRYDPDKYYVYVLRVYREDNGPPMEIQRTYKEFCELHQKLCIYFPLAKLHRSLNSLEMNWGPLPEERQKGGKLDSL</sequence>
<feature type="domain" description="PX" evidence="3">
    <location>
        <begin position="164"/>
        <end position="251"/>
    </location>
</feature>
<dbReference type="EMBL" id="JABFTP020000124">
    <property type="protein sequence ID" value="KAL3279434.1"/>
    <property type="molecule type" value="Genomic_DNA"/>
</dbReference>
<keyword evidence="1" id="KW-0808">Transferase</keyword>
<proteinExistence type="predicted"/>
<dbReference type="GO" id="GO:0016301">
    <property type="term" value="F:kinase activity"/>
    <property type="evidence" value="ECO:0007669"/>
    <property type="project" value="UniProtKB-KW"/>
</dbReference>
<feature type="domain" description="PI3K/PI4K catalytic" evidence="4">
    <location>
        <begin position="1"/>
        <end position="126"/>
    </location>
</feature>
<evidence type="ECO:0000313" key="5">
    <source>
        <dbReference type="EMBL" id="KAL3279434.1"/>
    </source>
</evidence>
<name>A0ABD2NLM3_9CUCU</name>
<protein>
    <submittedName>
        <fullName evidence="5">Uncharacterized protein</fullName>
    </submittedName>
</protein>
<evidence type="ECO:0000256" key="1">
    <source>
        <dbReference type="ARBA" id="ARBA00022679"/>
    </source>
</evidence>
<dbReference type="InterPro" id="IPR001683">
    <property type="entry name" value="PX_dom"/>
</dbReference>
<keyword evidence="2" id="KW-0418">Kinase</keyword>
<dbReference type="InterPro" id="IPR036871">
    <property type="entry name" value="PX_dom_sf"/>
</dbReference>
<dbReference type="PROSITE" id="PS50195">
    <property type="entry name" value="PX"/>
    <property type="match status" value="1"/>
</dbReference>
<evidence type="ECO:0000313" key="6">
    <source>
        <dbReference type="Proteomes" id="UP001516400"/>
    </source>
</evidence>
<dbReference type="SUPFAM" id="SSF64268">
    <property type="entry name" value="PX domain"/>
    <property type="match status" value="1"/>
</dbReference>
<dbReference type="Pfam" id="PF00454">
    <property type="entry name" value="PI3_PI4_kinase"/>
    <property type="match status" value="1"/>
</dbReference>
<dbReference type="PROSITE" id="PS50290">
    <property type="entry name" value="PI3_4_KINASE_3"/>
    <property type="match status" value="1"/>
</dbReference>
<gene>
    <name evidence="5" type="ORF">HHI36_016945</name>
</gene>
<organism evidence="5 6">
    <name type="scientific">Cryptolaemus montrouzieri</name>
    <dbReference type="NCBI Taxonomy" id="559131"/>
    <lineage>
        <taxon>Eukaryota</taxon>
        <taxon>Metazoa</taxon>
        <taxon>Ecdysozoa</taxon>
        <taxon>Arthropoda</taxon>
        <taxon>Hexapoda</taxon>
        <taxon>Insecta</taxon>
        <taxon>Pterygota</taxon>
        <taxon>Neoptera</taxon>
        <taxon>Endopterygota</taxon>
        <taxon>Coleoptera</taxon>
        <taxon>Polyphaga</taxon>
        <taxon>Cucujiformia</taxon>
        <taxon>Coccinelloidea</taxon>
        <taxon>Coccinellidae</taxon>
        <taxon>Scymninae</taxon>
        <taxon>Scymnini</taxon>
        <taxon>Cryptolaemus</taxon>
    </lineage>
</organism>
<dbReference type="InterPro" id="IPR000403">
    <property type="entry name" value="PI3/4_kinase_cat_dom"/>
</dbReference>
<dbReference type="InterPro" id="IPR015433">
    <property type="entry name" value="PI3/4_kinase"/>
</dbReference>
<keyword evidence="6" id="KW-1185">Reference proteome</keyword>
<dbReference type="SMART" id="SM00146">
    <property type="entry name" value="PI3Kc"/>
    <property type="match status" value="1"/>
</dbReference>
<dbReference type="AlphaFoldDB" id="A0ABD2NLM3"/>
<dbReference type="InterPro" id="IPR011009">
    <property type="entry name" value="Kinase-like_dom_sf"/>
</dbReference>
<dbReference type="Gene3D" id="3.30.1520.10">
    <property type="entry name" value="Phox-like domain"/>
    <property type="match status" value="1"/>
</dbReference>